<name>A0A364MS83_STELY</name>
<dbReference type="Proteomes" id="UP000249619">
    <property type="component" value="Unassembled WGS sequence"/>
</dbReference>
<protein>
    <submittedName>
        <fullName evidence="1">Uncharacterized protein</fullName>
    </submittedName>
</protein>
<dbReference type="EMBL" id="QGDH01000413">
    <property type="protein sequence ID" value="RAR00185.1"/>
    <property type="molecule type" value="Genomic_DNA"/>
</dbReference>
<dbReference type="AlphaFoldDB" id="A0A364MS83"/>
<organism evidence="1 2">
    <name type="scientific">Stemphylium lycopersici</name>
    <name type="common">Tomato gray leaf spot disease fungus</name>
    <name type="synonym">Thyrospora lycopersici</name>
    <dbReference type="NCBI Taxonomy" id="183478"/>
    <lineage>
        <taxon>Eukaryota</taxon>
        <taxon>Fungi</taxon>
        <taxon>Dikarya</taxon>
        <taxon>Ascomycota</taxon>
        <taxon>Pezizomycotina</taxon>
        <taxon>Dothideomycetes</taxon>
        <taxon>Pleosporomycetidae</taxon>
        <taxon>Pleosporales</taxon>
        <taxon>Pleosporineae</taxon>
        <taxon>Pleosporaceae</taxon>
        <taxon>Stemphylium</taxon>
    </lineage>
</organism>
<keyword evidence="2" id="KW-1185">Reference proteome</keyword>
<sequence length="40" mass="4306">MPLANVDVALRATVDLRECAPFLDCRTVVGYSSKAYASCV</sequence>
<reference evidence="2" key="1">
    <citation type="submission" date="2018-05" db="EMBL/GenBank/DDBJ databases">
        <title>Draft genome sequence of Stemphylium lycopersici strain CIDEFI 213.</title>
        <authorList>
            <person name="Medina R."/>
            <person name="Franco M.E.E."/>
            <person name="Lucentini C.G."/>
            <person name="Saparrat M.C.N."/>
            <person name="Balatti P.A."/>
        </authorList>
    </citation>
    <scope>NUCLEOTIDE SEQUENCE [LARGE SCALE GENOMIC DNA]</scope>
    <source>
        <strain evidence="2">CIDEFI 213</strain>
    </source>
</reference>
<accession>A0A364MS83</accession>
<comment type="caution">
    <text evidence="1">The sequence shown here is derived from an EMBL/GenBank/DDBJ whole genome shotgun (WGS) entry which is preliminary data.</text>
</comment>
<evidence type="ECO:0000313" key="1">
    <source>
        <dbReference type="EMBL" id="RAR00185.1"/>
    </source>
</evidence>
<proteinExistence type="predicted"/>
<evidence type="ECO:0000313" key="2">
    <source>
        <dbReference type="Proteomes" id="UP000249619"/>
    </source>
</evidence>
<gene>
    <name evidence="1" type="ORF">DDE83_009146</name>
</gene>